<dbReference type="AlphaFoldDB" id="A0A6G1G1A7"/>
<dbReference type="PANTHER" id="PTHR46865:SF7">
    <property type="entry name" value="MONOOXYGENASE, PUTATIVE (AFU_ORTHOLOGUE AFUA_8G07040)-RELATED"/>
    <property type="match status" value="1"/>
</dbReference>
<evidence type="ECO:0000313" key="2">
    <source>
        <dbReference type="EMBL" id="KAF1811823.1"/>
    </source>
</evidence>
<dbReference type="SUPFAM" id="SSF51905">
    <property type="entry name" value="FAD/NAD(P)-binding domain"/>
    <property type="match status" value="1"/>
</dbReference>
<dbReference type="InterPro" id="IPR051704">
    <property type="entry name" value="FAD_aromatic-hydroxylase"/>
</dbReference>
<reference evidence="2 4" key="1">
    <citation type="submission" date="2020-01" db="EMBL/GenBank/DDBJ databases">
        <authorList>
            <consortium name="DOE Joint Genome Institute"/>
            <person name="Haridas S."/>
            <person name="Albert R."/>
            <person name="Binder M."/>
            <person name="Bloem J."/>
            <person name="Labutti K."/>
            <person name="Salamov A."/>
            <person name="Andreopoulos B."/>
            <person name="Baker S.E."/>
            <person name="Barry K."/>
            <person name="Bills G."/>
            <person name="Bluhm B.H."/>
            <person name="Cannon C."/>
            <person name="Castanera R."/>
            <person name="Culley D.E."/>
            <person name="Daum C."/>
            <person name="Ezra D."/>
            <person name="Gonzalez J.B."/>
            <person name="Henrissat B."/>
            <person name="Kuo A."/>
            <person name="Liang C."/>
            <person name="Lipzen A."/>
            <person name="Lutzoni F."/>
            <person name="Magnuson J."/>
            <person name="Mondo S."/>
            <person name="Nolan M."/>
            <person name="Ohm R."/>
            <person name="Pangilinan J."/>
            <person name="Park H.-J."/>
            <person name="Ramirez L."/>
            <person name="Alfaro M."/>
            <person name="Sun H."/>
            <person name="Tritt A."/>
            <person name="Yoshinaga Y."/>
            <person name="Zwiers L.-H."/>
            <person name="Turgeon B.G."/>
            <person name="Goodwin S.B."/>
            <person name="Spatafora J.W."/>
            <person name="Crous P.W."/>
            <person name="Grigoriev I.V."/>
        </authorList>
    </citation>
    <scope>NUCLEOTIDE SEQUENCE</scope>
    <source>
        <strain evidence="2 4">CBS 781.70</strain>
    </source>
</reference>
<evidence type="ECO:0000256" key="1">
    <source>
        <dbReference type="SAM" id="MobiDB-lite"/>
    </source>
</evidence>
<accession>A0A6G1G1A7</accession>
<evidence type="ECO:0000313" key="3">
    <source>
        <dbReference type="Proteomes" id="UP000504638"/>
    </source>
</evidence>
<reference evidence="4" key="2">
    <citation type="submission" date="2020-04" db="EMBL/GenBank/DDBJ databases">
        <authorList>
            <consortium name="NCBI Genome Project"/>
        </authorList>
    </citation>
    <scope>NUCLEOTIDE SEQUENCE</scope>
    <source>
        <strain evidence="4">CBS 781.70</strain>
    </source>
</reference>
<dbReference type="Gene3D" id="3.50.50.60">
    <property type="entry name" value="FAD/NAD(P)-binding domain"/>
    <property type="match status" value="2"/>
</dbReference>
<dbReference type="RefSeq" id="XP_033533454.1">
    <property type="nucleotide sequence ID" value="XM_033680739.1"/>
</dbReference>
<proteinExistence type="predicted"/>
<feature type="compositionally biased region" description="Polar residues" evidence="1">
    <location>
        <begin position="374"/>
        <end position="388"/>
    </location>
</feature>
<organism evidence="2">
    <name type="scientific">Eremomyces bilateralis CBS 781.70</name>
    <dbReference type="NCBI Taxonomy" id="1392243"/>
    <lineage>
        <taxon>Eukaryota</taxon>
        <taxon>Fungi</taxon>
        <taxon>Dikarya</taxon>
        <taxon>Ascomycota</taxon>
        <taxon>Pezizomycotina</taxon>
        <taxon>Dothideomycetes</taxon>
        <taxon>Dothideomycetes incertae sedis</taxon>
        <taxon>Eremomycetales</taxon>
        <taxon>Eremomycetaceae</taxon>
        <taxon>Eremomyces</taxon>
    </lineage>
</organism>
<reference evidence="4" key="3">
    <citation type="submission" date="2025-04" db="UniProtKB">
        <authorList>
            <consortium name="RefSeq"/>
        </authorList>
    </citation>
    <scope>IDENTIFICATION</scope>
    <source>
        <strain evidence="4">CBS 781.70</strain>
    </source>
</reference>
<name>A0A6G1G1A7_9PEZI</name>
<sequence>MKVLITGAGITGNALAFWLSKIGHGVTIIEQFPPSAMRCMGLEQVFRAKLAPEQGLQVVDKSGRRRAYFPANKSSKGLQNFTIEFEIMRGDLCRLIYDATKDRAKYIFGASVESFEEKENSVEGSRIRKMMFESRIADAAYHPLKGVNMAYFTICQPIREGEEYIATAYMAPGKRVIMTRRHSPHEIQVYLGCTTNSERLKNARQEGDVGEQKADWEEVFQGAGWQTEGIFKSLMGGNTDFYDECPAMVKLESWSRGRVTLIGDAAYCPTATTGLGTTCAIIGAYVLAGEIGRPSRRSNGEDVDRRDDAKYGPATALEAYQRKFQPFIDQVQKGVSVSEDTGFLDMLTSSPSGIAILNNLLYSRHPRPDDSIQPFDQQDRNSSWQGLA</sequence>
<dbReference type="PANTHER" id="PTHR46865">
    <property type="entry name" value="OXIDOREDUCTASE-RELATED"/>
    <property type="match status" value="1"/>
</dbReference>
<protein>
    <submittedName>
        <fullName evidence="2 4">FAD/NAD(P)-binding domain-containing protein</fullName>
    </submittedName>
</protein>
<keyword evidence="3" id="KW-1185">Reference proteome</keyword>
<dbReference type="InterPro" id="IPR036188">
    <property type="entry name" value="FAD/NAD-bd_sf"/>
</dbReference>
<gene>
    <name evidence="2 4" type="ORF">P152DRAFT_467069</name>
</gene>
<feature type="region of interest" description="Disordered" evidence="1">
    <location>
        <begin position="367"/>
        <end position="388"/>
    </location>
</feature>
<dbReference type="GeneID" id="54421309"/>
<evidence type="ECO:0000313" key="4">
    <source>
        <dbReference type="RefSeq" id="XP_033533454.1"/>
    </source>
</evidence>
<dbReference type="EMBL" id="ML975160">
    <property type="protein sequence ID" value="KAF1811823.1"/>
    <property type="molecule type" value="Genomic_DNA"/>
</dbReference>
<dbReference type="PRINTS" id="PR00420">
    <property type="entry name" value="RNGMNOXGNASE"/>
</dbReference>
<dbReference type="Proteomes" id="UP000504638">
    <property type="component" value="Unplaced"/>
</dbReference>
<dbReference type="Gene3D" id="3.30.9.10">
    <property type="entry name" value="D-Amino Acid Oxidase, subunit A, domain 2"/>
    <property type="match status" value="1"/>
</dbReference>
<dbReference type="OrthoDB" id="655030at2759"/>